<evidence type="ECO:0000256" key="4">
    <source>
        <dbReference type="ARBA" id="ARBA00022833"/>
    </source>
</evidence>
<dbReference type="GO" id="GO:0045893">
    <property type="term" value="P:positive regulation of DNA-templated transcription"/>
    <property type="evidence" value="ECO:0007669"/>
    <property type="project" value="InterPro"/>
</dbReference>
<dbReference type="RefSeq" id="WP_064010158.1">
    <property type="nucleotide sequence ID" value="NZ_LUUG01000107.1"/>
</dbReference>
<evidence type="ECO:0000256" key="2">
    <source>
        <dbReference type="ARBA" id="ARBA00022723"/>
    </source>
</evidence>
<evidence type="ECO:0000313" key="10">
    <source>
        <dbReference type="Proteomes" id="UP000078090"/>
    </source>
</evidence>
<evidence type="ECO:0000256" key="7">
    <source>
        <dbReference type="ARBA" id="ARBA00023159"/>
    </source>
</evidence>
<dbReference type="Proteomes" id="UP000078090">
    <property type="component" value="Unassembled WGS sequence"/>
</dbReference>
<evidence type="ECO:0000256" key="5">
    <source>
        <dbReference type="ARBA" id="ARBA00023015"/>
    </source>
</evidence>
<keyword evidence="5" id="KW-0805">Transcription regulation</keyword>
<name>A0A177M1Y6_METMH</name>
<dbReference type="Pfam" id="PF05280">
    <property type="entry name" value="FlhC"/>
    <property type="match status" value="1"/>
</dbReference>
<keyword evidence="7" id="KW-0010">Activator</keyword>
<proteinExistence type="predicted"/>
<dbReference type="AlphaFoldDB" id="A0A177M1Y6"/>
<dbReference type="GO" id="GO:0044781">
    <property type="term" value="P:bacterial-type flagellum organization"/>
    <property type="evidence" value="ECO:0007669"/>
    <property type="project" value="UniProtKB-KW"/>
</dbReference>
<evidence type="ECO:0000256" key="3">
    <source>
        <dbReference type="ARBA" id="ARBA00022795"/>
    </source>
</evidence>
<dbReference type="SUPFAM" id="SSF160930">
    <property type="entry name" value="FlhC-like"/>
    <property type="match status" value="1"/>
</dbReference>
<evidence type="ECO:0000256" key="1">
    <source>
        <dbReference type="ARBA" id="ARBA00022490"/>
    </source>
</evidence>
<keyword evidence="6" id="KW-0238">DNA-binding</keyword>
<keyword evidence="3" id="KW-1005">Bacterial flagellum biogenesis</keyword>
<dbReference type="GO" id="GO:0046872">
    <property type="term" value="F:metal ion binding"/>
    <property type="evidence" value="ECO:0007669"/>
    <property type="project" value="UniProtKB-KW"/>
</dbReference>
<evidence type="ECO:0000256" key="6">
    <source>
        <dbReference type="ARBA" id="ARBA00023125"/>
    </source>
</evidence>
<evidence type="ECO:0008006" key="11">
    <source>
        <dbReference type="Google" id="ProtNLM"/>
    </source>
</evidence>
<dbReference type="GO" id="GO:1902208">
    <property type="term" value="P:regulation of bacterial-type flagellum assembly"/>
    <property type="evidence" value="ECO:0007669"/>
    <property type="project" value="InterPro"/>
</dbReference>
<keyword evidence="8" id="KW-0804">Transcription</keyword>
<reference evidence="9 10" key="1">
    <citation type="submission" date="2016-03" db="EMBL/GenBank/DDBJ databases">
        <authorList>
            <person name="Ploux O."/>
        </authorList>
    </citation>
    <scope>NUCLEOTIDE SEQUENCE [LARGE SCALE GENOMIC DNA]</scope>
    <source>
        <strain evidence="9 10">R-45363</strain>
    </source>
</reference>
<gene>
    <name evidence="9" type="ORF">A1332_20065</name>
</gene>
<protein>
    <recommendedName>
        <fullName evidence="11">Transcriptional activator FlhC</fullName>
    </recommendedName>
</protein>
<dbReference type="OrthoDB" id="9108668at2"/>
<keyword evidence="2" id="KW-0479">Metal-binding</keyword>
<comment type="caution">
    <text evidence="9">The sequence shown here is derived from an EMBL/GenBank/DDBJ whole genome shotgun (WGS) entry which is preliminary data.</text>
</comment>
<organism evidence="9 10">
    <name type="scientific">Methylomonas methanica</name>
    <dbReference type="NCBI Taxonomy" id="421"/>
    <lineage>
        <taxon>Bacteria</taxon>
        <taxon>Pseudomonadati</taxon>
        <taxon>Pseudomonadota</taxon>
        <taxon>Gammaproteobacteria</taxon>
        <taxon>Methylococcales</taxon>
        <taxon>Methylococcaceae</taxon>
        <taxon>Methylomonas</taxon>
    </lineage>
</organism>
<sequence>MRRSHPYQLQWYEHWLLYELLKRKLRTSIVKKVISCLGDKDLQYIYYKLHRERPLPGKIPSLDSITRSREAFLYVAVFASIYRCASQRNVKTGIDINAVMFAWDCFCKTFPGHISERRPFSKIRPANFTEAWVIAEAIQTGMAELRYCSRCHHDFVIFYDSNYQPICQVCAMKTVSST</sequence>
<evidence type="ECO:0000256" key="8">
    <source>
        <dbReference type="ARBA" id="ARBA00023163"/>
    </source>
</evidence>
<dbReference type="GO" id="GO:0003677">
    <property type="term" value="F:DNA binding"/>
    <property type="evidence" value="ECO:0007669"/>
    <property type="project" value="UniProtKB-KW"/>
</dbReference>
<accession>A0A177M1Y6</accession>
<dbReference type="EMBL" id="LUUG01000107">
    <property type="protein sequence ID" value="OAH98818.1"/>
    <property type="molecule type" value="Genomic_DNA"/>
</dbReference>
<dbReference type="InterPro" id="IPR007944">
    <property type="entry name" value="FlhC"/>
</dbReference>
<keyword evidence="4" id="KW-0862">Zinc</keyword>
<keyword evidence="1" id="KW-0963">Cytoplasm</keyword>
<evidence type="ECO:0000313" key="9">
    <source>
        <dbReference type="EMBL" id="OAH98818.1"/>
    </source>
</evidence>